<dbReference type="KEGG" id="pcw:110203457"/>
<feature type="compositionally biased region" description="Low complexity" evidence="1">
    <location>
        <begin position="100"/>
        <end position="126"/>
    </location>
</feature>
<protein>
    <submittedName>
        <fullName evidence="3">Nascent polypeptide-associated complex subunit alpha, muscle-specific form-like</fullName>
    </submittedName>
</protein>
<reference evidence="3" key="1">
    <citation type="submission" date="2025-08" db="UniProtKB">
        <authorList>
            <consortium name="RefSeq"/>
        </authorList>
    </citation>
    <scope>IDENTIFICATION</scope>
    <source>
        <tissue evidence="3">Spleen</tissue>
    </source>
</reference>
<feature type="region of interest" description="Disordered" evidence="1">
    <location>
        <begin position="145"/>
        <end position="235"/>
    </location>
</feature>
<dbReference type="RefSeq" id="XP_020835626.1">
    <property type="nucleotide sequence ID" value="XM_020979967.1"/>
</dbReference>
<proteinExistence type="predicted"/>
<evidence type="ECO:0000313" key="3">
    <source>
        <dbReference type="RefSeq" id="XP_020835626.1"/>
    </source>
</evidence>
<feature type="compositionally biased region" description="Gly residues" evidence="1">
    <location>
        <begin position="1"/>
        <end position="21"/>
    </location>
</feature>
<dbReference type="AlphaFoldDB" id="A0A6P5JVP3"/>
<evidence type="ECO:0000313" key="2">
    <source>
        <dbReference type="Proteomes" id="UP000515140"/>
    </source>
</evidence>
<evidence type="ECO:0000256" key="1">
    <source>
        <dbReference type="SAM" id="MobiDB-lite"/>
    </source>
</evidence>
<gene>
    <name evidence="3" type="primary">LOC110203457</name>
</gene>
<feature type="compositionally biased region" description="Basic residues" evidence="1">
    <location>
        <begin position="157"/>
        <end position="174"/>
    </location>
</feature>
<dbReference type="Proteomes" id="UP000515140">
    <property type="component" value="Unplaced"/>
</dbReference>
<feature type="region of interest" description="Disordered" evidence="1">
    <location>
        <begin position="1"/>
        <end position="126"/>
    </location>
</feature>
<dbReference type="InParanoid" id="A0A6P5JVP3"/>
<feature type="compositionally biased region" description="Low complexity" evidence="1">
    <location>
        <begin position="46"/>
        <end position="59"/>
    </location>
</feature>
<dbReference type="GeneID" id="110203457"/>
<accession>A0A6P5JVP3</accession>
<organism evidence="2 3">
    <name type="scientific">Phascolarctos cinereus</name>
    <name type="common">Koala</name>
    <dbReference type="NCBI Taxonomy" id="38626"/>
    <lineage>
        <taxon>Eukaryota</taxon>
        <taxon>Metazoa</taxon>
        <taxon>Chordata</taxon>
        <taxon>Craniata</taxon>
        <taxon>Vertebrata</taxon>
        <taxon>Euteleostomi</taxon>
        <taxon>Mammalia</taxon>
        <taxon>Metatheria</taxon>
        <taxon>Diprotodontia</taxon>
        <taxon>Phascolarctidae</taxon>
        <taxon>Phascolarctos</taxon>
    </lineage>
</organism>
<name>A0A6P5JVP3_PHACI</name>
<sequence>MVSRGGGPSAAGTGRGGGAVGGLRSAPPRGPAQTFLSRAPPPARAPPAGALSPPSARGALRSPPPRGRACPDVPVLERAWLPPPPAATWRETGGGGTPQGAGSRPPLARPSRSSASPAPRCSVSAPPRVPAGLPALTFQAVAERHPALNAPDDPLRRRQRRRPWMLGCFRRRGGARQALSTPSSPPGQPSLLLPSPHSTPPFPDRSPPRHRHRLPGPPLAAGTPAPPSHVKKAWQPHVPTNSTFPARGPDSYAPVGPGTVQDLELQRKARLIPDLEELTVKWGVDIRTTMYVPDPCKITWNLIKKMLLFLPP</sequence>
<keyword evidence="2" id="KW-1185">Reference proteome</keyword>